<dbReference type="InterPro" id="IPR004529">
    <property type="entry name" value="Phe-tRNA-synth_IIc_asu"/>
</dbReference>
<dbReference type="EC" id="6.1.1.20" evidence="13"/>
<comment type="cofactor">
    <cofactor evidence="13">
        <name>Mg(2+)</name>
        <dbReference type="ChEBI" id="CHEBI:18420"/>
    </cofactor>
    <text evidence="13">Binds 2 magnesium ions per tetramer.</text>
</comment>
<dbReference type="Pfam" id="PF01409">
    <property type="entry name" value="tRNA-synt_2d"/>
    <property type="match status" value="1"/>
</dbReference>
<evidence type="ECO:0000256" key="5">
    <source>
        <dbReference type="ARBA" id="ARBA00022598"/>
    </source>
</evidence>
<organism evidence="15 16">
    <name type="scientific">Candidatus Hepatoplasma crinochetorum Av</name>
    <dbReference type="NCBI Taxonomy" id="1427984"/>
    <lineage>
        <taxon>Bacteria</taxon>
        <taxon>Bacillati</taxon>
        <taxon>Mycoplasmatota</taxon>
        <taxon>Mollicutes</taxon>
        <taxon>Candidatus Hepatoplasmataceae</taxon>
        <taxon>Candidatus Hepatoplasma</taxon>
    </lineage>
</organism>
<keyword evidence="11 13" id="KW-0030">Aminoacyl-tRNA synthetase</keyword>
<dbReference type="PANTHER" id="PTHR11538:SF41">
    <property type="entry name" value="PHENYLALANINE--TRNA LIGASE, MITOCHONDRIAL"/>
    <property type="match status" value="1"/>
</dbReference>
<dbReference type="InterPro" id="IPR006195">
    <property type="entry name" value="aa-tRNA-synth_II"/>
</dbReference>
<evidence type="ECO:0000313" key="15">
    <source>
        <dbReference type="EMBL" id="AHK22306.1"/>
    </source>
</evidence>
<keyword evidence="4 13" id="KW-0963">Cytoplasm</keyword>
<evidence type="ECO:0000256" key="9">
    <source>
        <dbReference type="ARBA" id="ARBA00022842"/>
    </source>
</evidence>
<dbReference type="GO" id="GO:0004826">
    <property type="term" value="F:phenylalanine-tRNA ligase activity"/>
    <property type="evidence" value="ECO:0007669"/>
    <property type="project" value="UniProtKB-UniRule"/>
</dbReference>
<evidence type="ECO:0000313" key="16">
    <source>
        <dbReference type="Proteomes" id="UP000019450"/>
    </source>
</evidence>
<evidence type="ECO:0000256" key="10">
    <source>
        <dbReference type="ARBA" id="ARBA00022917"/>
    </source>
</evidence>
<dbReference type="GO" id="GO:0005737">
    <property type="term" value="C:cytoplasm"/>
    <property type="evidence" value="ECO:0007669"/>
    <property type="project" value="UniProtKB-SubCell"/>
</dbReference>
<dbReference type="HAMAP" id="MF_00281">
    <property type="entry name" value="Phe_tRNA_synth_alpha1"/>
    <property type="match status" value="1"/>
</dbReference>
<dbReference type="InterPro" id="IPR022911">
    <property type="entry name" value="Phe_tRNA_ligase_alpha1_bac"/>
</dbReference>
<comment type="subunit">
    <text evidence="3 13">Tetramer of two alpha and two beta subunits.</text>
</comment>
<dbReference type="NCBIfam" id="TIGR00468">
    <property type="entry name" value="pheS"/>
    <property type="match status" value="1"/>
</dbReference>
<dbReference type="EMBL" id="CP006932">
    <property type="protein sequence ID" value="AHK22306.1"/>
    <property type="molecule type" value="Genomic_DNA"/>
</dbReference>
<keyword evidence="16" id="KW-1185">Reference proteome</keyword>
<evidence type="ECO:0000256" key="8">
    <source>
        <dbReference type="ARBA" id="ARBA00022840"/>
    </source>
</evidence>
<evidence type="ECO:0000256" key="7">
    <source>
        <dbReference type="ARBA" id="ARBA00022741"/>
    </source>
</evidence>
<reference evidence="15 16" key="1">
    <citation type="journal article" date="2014" name="Genome Biol. Evol.">
        <title>Phylogenomics of "Candidatus Hepatoplasma crinochetorum," a Lineage of Mollicutes Associated with Noninsect Arthropods.</title>
        <authorList>
            <person name="Leclercq S."/>
            <person name="Dittmer J."/>
            <person name="Bouchon D."/>
            <person name="Cordaux R."/>
        </authorList>
    </citation>
    <scope>NUCLEOTIDE SEQUENCE [LARGE SCALE GENOMIC DNA]</scope>
    <source>
        <strain evidence="15 16">Av</strain>
    </source>
</reference>
<dbReference type="CDD" id="cd00496">
    <property type="entry name" value="PheRS_alpha_core"/>
    <property type="match status" value="1"/>
</dbReference>
<feature type="binding site" evidence="13">
    <location>
        <position position="260"/>
    </location>
    <ligand>
        <name>Mg(2+)</name>
        <dbReference type="ChEBI" id="CHEBI:18420"/>
        <note>shared with beta subunit</note>
    </ligand>
</feature>
<sequence length="350" mass="41240">MNNEIEKIFLLLKKELKEIENLESWKQIKAKYLTKSLFFNNLKNNLKNSKDSEEKIKIGKLIQFYLLNINQILNNKRKDLENSFFSSYQKNPLLEKEISDIIITKKIRGNIHPLTKITLMINKYFDNLNFNYVYGNEIEIDKFNFDYLNIPKDHPAREMQDTFYLENENKLLRTHTTNITARKLLLDKSNLLKYYTTGIVYRNDDNDATHSIQFNQLDFFMLSKSISLANFKYILINLLETIFDKNIPIRFRPSYFPFTEPSFEVDVGCFKCKQNGCEICKNSGWIEILGSGMISHHVLKLVGKDDSNMQGFAAGIGIERLAMLRFNIKDIRNFYLNNLSFLRNYDKGDK</sequence>
<evidence type="ECO:0000256" key="2">
    <source>
        <dbReference type="ARBA" id="ARBA00010207"/>
    </source>
</evidence>
<dbReference type="Gene3D" id="3.30.930.10">
    <property type="entry name" value="Bira Bifunctional Protein, Domain 2"/>
    <property type="match status" value="1"/>
</dbReference>
<comment type="similarity">
    <text evidence="2 13">Belongs to the class-II aminoacyl-tRNA synthetase family. Phe-tRNA synthetase alpha subunit type 1 subfamily.</text>
</comment>
<keyword evidence="5 13" id="KW-0436">Ligase</keyword>
<dbReference type="PANTHER" id="PTHR11538">
    <property type="entry name" value="PHENYLALANYL-TRNA SYNTHETASE"/>
    <property type="match status" value="1"/>
</dbReference>
<keyword evidence="8 13" id="KW-0067">ATP-binding</keyword>
<dbReference type="InterPro" id="IPR045864">
    <property type="entry name" value="aa-tRNA-synth_II/BPL/LPL"/>
</dbReference>
<keyword evidence="9 13" id="KW-0460">Magnesium</keyword>
<evidence type="ECO:0000256" key="6">
    <source>
        <dbReference type="ARBA" id="ARBA00022723"/>
    </source>
</evidence>
<evidence type="ECO:0000256" key="12">
    <source>
        <dbReference type="ARBA" id="ARBA00049255"/>
    </source>
</evidence>
<dbReference type="GO" id="GO:0000049">
    <property type="term" value="F:tRNA binding"/>
    <property type="evidence" value="ECO:0007669"/>
    <property type="project" value="InterPro"/>
</dbReference>
<dbReference type="eggNOG" id="COG0016">
    <property type="taxonomic scope" value="Bacteria"/>
</dbReference>
<evidence type="ECO:0000259" key="14">
    <source>
        <dbReference type="PROSITE" id="PS50862"/>
    </source>
</evidence>
<keyword evidence="10 13" id="KW-0648">Protein biosynthesis</keyword>
<evidence type="ECO:0000256" key="4">
    <source>
        <dbReference type="ARBA" id="ARBA00022490"/>
    </source>
</evidence>
<dbReference type="PATRIC" id="fig|1427984.3.peg.185"/>
<dbReference type="GO" id="GO:0005524">
    <property type="term" value="F:ATP binding"/>
    <property type="evidence" value="ECO:0007669"/>
    <property type="project" value="UniProtKB-UniRule"/>
</dbReference>
<comment type="catalytic activity">
    <reaction evidence="12 13">
        <text>tRNA(Phe) + L-phenylalanine + ATP = L-phenylalanyl-tRNA(Phe) + AMP + diphosphate + H(+)</text>
        <dbReference type="Rhea" id="RHEA:19413"/>
        <dbReference type="Rhea" id="RHEA-COMP:9668"/>
        <dbReference type="Rhea" id="RHEA-COMP:9699"/>
        <dbReference type="ChEBI" id="CHEBI:15378"/>
        <dbReference type="ChEBI" id="CHEBI:30616"/>
        <dbReference type="ChEBI" id="CHEBI:33019"/>
        <dbReference type="ChEBI" id="CHEBI:58095"/>
        <dbReference type="ChEBI" id="CHEBI:78442"/>
        <dbReference type="ChEBI" id="CHEBI:78531"/>
        <dbReference type="ChEBI" id="CHEBI:456215"/>
        <dbReference type="EC" id="6.1.1.20"/>
    </reaction>
</comment>
<dbReference type="KEGG" id="hcr:X271_00198"/>
<dbReference type="InterPro" id="IPR002319">
    <property type="entry name" value="Phenylalanyl-tRNA_Synthase"/>
</dbReference>
<evidence type="ECO:0000256" key="13">
    <source>
        <dbReference type="HAMAP-Rule" id="MF_00281"/>
    </source>
</evidence>
<protein>
    <recommendedName>
        <fullName evidence="13">Phenylalanine--tRNA ligase alpha subunit</fullName>
        <ecNumber evidence="13">6.1.1.20</ecNumber>
    </recommendedName>
    <alternativeName>
        <fullName evidence="13">Phenylalanyl-tRNA synthetase alpha subunit</fullName>
        <shortName evidence="13">PheRS</shortName>
    </alternativeName>
</protein>
<dbReference type="AlphaFoldDB" id="W8GMP7"/>
<evidence type="ECO:0000256" key="3">
    <source>
        <dbReference type="ARBA" id="ARBA00011209"/>
    </source>
</evidence>
<evidence type="ECO:0000256" key="11">
    <source>
        <dbReference type="ARBA" id="ARBA00023146"/>
    </source>
</evidence>
<dbReference type="HOGENOM" id="CLU_025086_0_1_14"/>
<dbReference type="OrthoDB" id="9800719at2"/>
<name>W8GMP7_9MOLU</name>
<dbReference type="RefSeq" id="WP_025208607.1">
    <property type="nucleotide sequence ID" value="NZ_CP006932.1"/>
</dbReference>
<gene>
    <name evidence="13 15" type="primary">pheS</name>
    <name evidence="15" type="ORF">X271_00198</name>
</gene>
<keyword evidence="7 13" id="KW-0547">Nucleotide-binding</keyword>
<proteinExistence type="inferred from homology"/>
<dbReference type="Proteomes" id="UP000019450">
    <property type="component" value="Chromosome"/>
</dbReference>
<keyword evidence="6 13" id="KW-0479">Metal-binding</keyword>
<comment type="subcellular location">
    <subcellularLocation>
        <location evidence="1 13">Cytoplasm</location>
    </subcellularLocation>
</comment>
<dbReference type="STRING" id="1427984.X271_00198"/>
<dbReference type="PROSITE" id="PS50862">
    <property type="entry name" value="AA_TRNA_LIGASE_II"/>
    <property type="match status" value="1"/>
</dbReference>
<dbReference type="GO" id="GO:0006432">
    <property type="term" value="P:phenylalanyl-tRNA aminoacylation"/>
    <property type="evidence" value="ECO:0007669"/>
    <property type="project" value="UniProtKB-UniRule"/>
</dbReference>
<dbReference type="SUPFAM" id="SSF55681">
    <property type="entry name" value="Class II aaRS and biotin synthetases"/>
    <property type="match status" value="1"/>
</dbReference>
<accession>W8GMP7</accession>
<dbReference type="GO" id="GO:0000287">
    <property type="term" value="F:magnesium ion binding"/>
    <property type="evidence" value="ECO:0007669"/>
    <property type="project" value="UniProtKB-UniRule"/>
</dbReference>
<feature type="domain" description="Aminoacyl-transfer RNA synthetases class-II family profile" evidence="14">
    <location>
        <begin position="192"/>
        <end position="350"/>
    </location>
</feature>
<evidence type="ECO:0000256" key="1">
    <source>
        <dbReference type="ARBA" id="ARBA00004496"/>
    </source>
</evidence>